<evidence type="ECO:0000313" key="2">
    <source>
        <dbReference type="Proteomes" id="UP000008177"/>
    </source>
</evidence>
<dbReference type="HOGENOM" id="CLU_3350959_0_0_1"/>
<protein>
    <submittedName>
        <fullName evidence="1">Uncharacterized protein</fullName>
    </submittedName>
</protein>
<reference evidence="2" key="1">
    <citation type="journal article" date="2011" name="PLoS Genet.">
        <title>Genomic analysis of the necrotrophic fungal pathogens Sclerotinia sclerotiorum and Botrytis cinerea.</title>
        <authorList>
            <person name="Amselem J."/>
            <person name="Cuomo C.A."/>
            <person name="van Kan J.A."/>
            <person name="Viaud M."/>
            <person name="Benito E.P."/>
            <person name="Couloux A."/>
            <person name="Coutinho P.M."/>
            <person name="de Vries R.P."/>
            <person name="Dyer P.S."/>
            <person name="Fillinger S."/>
            <person name="Fournier E."/>
            <person name="Gout L."/>
            <person name="Hahn M."/>
            <person name="Kohn L."/>
            <person name="Lapalu N."/>
            <person name="Plummer K.M."/>
            <person name="Pradier J.M."/>
            <person name="Quevillon E."/>
            <person name="Sharon A."/>
            <person name="Simon A."/>
            <person name="ten Have A."/>
            <person name="Tudzynski B."/>
            <person name="Tudzynski P."/>
            <person name="Wincker P."/>
            <person name="Andrew M."/>
            <person name="Anthouard V."/>
            <person name="Beever R.E."/>
            <person name="Beffa R."/>
            <person name="Benoit I."/>
            <person name="Bouzid O."/>
            <person name="Brault B."/>
            <person name="Chen Z."/>
            <person name="Choquer M."/>
            <person name="Collemare J."/>
            <person name="Cotton P."/>
            <person name="Danchin E.G."/>
            <person name="Da Silva C."/>
            <person name="Gautier A."/>
            <person name="Giraud C."/>
            <person name="Giraud T."/>
            <person name="Gonzalez C."/>
            <person name="Grossetete S."/>
            <person name="Guldener U."/>
            <person name="Henrissat B."/>
            <person name="Howlett B.J."/>
            <person name="Kodira C."/>
            <person name="Kretschmer M."/>
            <person name="Lappartient A."/>
            <person name="Leroch M."/>
            <person name="Levis C."/>
            <person name="Mauceli E."/>
            <person name="Neuveglise C."/>
            <person name="Oeser B."/>
            <person name="Pearson M."/>
            <person name="Poulain J."/>
            <person name="Poussereau N."/>
            <person name="Quesneville H."/>
            <person name="Rascle C."/>
            <person name="Schumacher J."/>
            <person name="Segurens B."/>
            <person name="Sexton A."/>
            <person name="Silva E."/>
            <person name="Sirven C."/>
            <person name="Soanes D.M."/>
            <person name="Talbot N.J."/>
            <person name="Templeton M."/>
            <person name="Yandava C."/>
            <person name="Yarden O."/>
            <person name="Zeng Q."/>
            <person name="Rollins J.A."/>
            <person name="Lebrun M.H."/>
            <person name="Dickman M."/>
        </authorList>
    </citation>
    <scope>NUCLEOTIDE SEQUENCE [LARGE SCALE GENOMIC DNA]</scope>
    <source>
        <strain evidence="2">T4</strain>
    </source>
</reference>
<gene>
    <name evidence="1" type="ORF">BofuT4_uP117810.1</name>
</gene>
<dbReference type="InParanoid" id="G2Y0R6"/>
<proteinExistence type="predicted"/>
<accession>G2Y0R6</accession>
<dbReference type="Proteomes" id="UP000008177">
    <property type="component" value="Unplaced contigs"/>
</dbReference>
<dbReference type="AlphaFoldDB" id="G2Y0R6"/>
<sequence>MVENEEILKSLPSNEQRNIRSDINIHSISFLHRSAHQ</sequence>
<organism evidence="1 2">
    <name type="scientific">Botryotinia fuckeliana (strain T4)</name>
    <name type="common">Noble rot fungus</name>
    <name type="synonym">Botrytis cinerea</name>
    <dbReference type="NCBI Taxonomy" id="999810"/>
    <lineage>
        <taxon>Eukaryota</taxon>
        <taxon>Fungi</taxon>
        <taxon>Dikarya</taxon>
        <taxon>Ascomycota</taxon>
        <taxon>Pezizomycotina</taxon>
        <taxon>Leotiomycetes</taxon>
        <taxon>Helotiales</taxon>
        <taxon>Sclerotiniaceae</taxon>
        <taxon>Botrytis</taxon>
    </lineage>
</organism>
<evidence type="ECO:0000313" key="1">
    <source>
        <dbReference type="EMBL" id="CCD46231.1"/>
    </source>
</evidence>
<dbReference type="EMBL" id="FQ790281">
    <property type="protein sequence ID" value="CCD46231.1"/>
    <property type="molecule type" value="Genomic_DNA"/>
</dbReference>
<name>G2Y0R6_BOTF4</name>